<comment type="caution">
    <text evidence="2">The sequence shown here is derived from an EMBL/GenBank/DDBJ whole genome shotgun (WGS) entry which is preliminary data.</text>
</comment>
<sequence length="340" mass="36032">MNYGTITSYISSAALAPKPTLQQRFVMLVKSSRPPGWTFGPILYGIGVIHSGTIPKDVGALVISAVQIATLGPPLCIVIFGVNDIHDYQSDLLNPRKSVTSLEGNILPPAHHNFVYNSAIASSTVIILAALIPTSYTLSGNTLEITWQLYSPTLSTILLVTLSWAYSAPPLRLKEIPVIDSISNGLIVWLSYFVGFTSARALTGNLDWELVDIPTKGYVLGLVTASVHALGAAADVEADIAAGQRTIATQIGRRGCALIGAAAYATALATEATESSVSIFGVYLVGGLGIMLSACVNPSPNWVHRAFRAVVYWTVVSAVVWFGARIGEILMTMAPKSSIS</sequence>
<dbReference type="EMBL" id="CAJNJQ010000903">
    <property type="protein sequence ID" value="CAE7107686.1"/>
    <property type="molecule type" value="Genomic_DNA"/>
</dbReference>
<gene>
    <name evidence="2" type="ORF">RDB_LOCUS45682</name>
</gene>
<feature type="transmembrane region" description="Helical" evidence="1">
    <location>
        <begin position="178"/>
        <end position="197"/>
    </location>
</feature>
<protein>
    <submittedName>
        <fullName evidence="2">Uncharacterized protein</fullName>
    </submittedName>
</protein>
<name>A0A8H3HWR8_9AGAM</name>
<accession>A0A8H3HWR8</accession>
<dbReference type="OrthoDB" id="3039123at2759"/>
<evidence type="ECO:0000313" key="2">
    <source>
        <dbReference type="EMBL" id="CAE7107686.1"/>
    </source>
</evidence>
<feature type="transmembrane region" description="Helical" evidence="1">
    <location>
        <begin position="309"/>
        <end position="327"/>
    </location>
</feature>
<organism evidence="2 3">
    <name type="scientific">Rhizoctonia solani</name>
    <dbReference type="NCBI Taxonomy" id="456999"/>
    <lineage>
        <taxon>Eukaryota</taxon>
        <taxon>Fungi</taxon>
        <taxon>Dikarya</taxon>
        <taxon>Basidiomycota</taxon>
        <taxon>Agaricomycotina</taxon>
        <taxon>Agaricomycetes</taxon>
        <taxon>Cantharellales</taxon>
        <taxon>Ceratobasidiaceae</taxon>
        <taxon>Rhizoctonia</taxon>
    </lineage>
</organism>
<dbReference type="Proteomes" id="UP000663827">
    <property type="component" value="Unassembled WGS sequence"/>
</dbReference>
<keyword evidence="1" id="KW-0812">Transmembrane</keyword>
<keyword evidence="1" id="KW-0472">Membrane</keyword>
<feature type="transmembrane region" description="Helical" evidence="1">
    <location>
        <begin position="145"/>
        <end position="166"/>
    </location>
</feature>
<evidence type="ECO:0000313" key="3">
    <source>
        <dbReference type="Proteomes" id="UP000663827"/>
    </source>
</evidence>
<proteinExistence type="predicted"/>
<evidence type="ECO:0000256" key="1">
    <source>
        <dbReference type="SAM" id="Phobius"/>
    </source>
</evidence>
<keyword evidence="1" id="KW-1133">Transmembrane helix</keyword>
<dbReference type="AlphaFoldDB" id="A0A8H3HWR8"/>
<reference evidence="2" key="1">
    <citation type="submission" date="2021-01" db="EMBL/GenBank/DDBJ databases">
        <authorList>
            <person name="Kaushik A."/>
        </authorList>
    </citation>
    <scope>NUCLEOTIDE SEQUENCE</scope>
    <source>
        <strain evidence="2">AG5</strain>
    </source>
</reference>
<feature type="transmembrane region" description="Helical" evidence="1">
    <location>
        <begin position="114"/>
        <end position="133"/>
    </location>
</feature>
<feature type="transmembrane region" description="Helical" evidence="1">
    <location>
        <begin position="279"/>
        <end position="297"/>
    </location>
</feature>